<keyword evidence="2" id="KW-0238">DNA-binding</keyword>
<dbReference type="Pfam" id="PF13545">
    <property type="entry name" value="HTH_Crp_2"/>
    <property type="match status" value="1"/>
</dbReference>
<comment type="caution">
    <text evidence="5">The sequence shown here is derived from an EMBL/GenBank/DDBJ whole genome shotgun (WGS) entry which is preliminary data.</text>
</comment>
<evidence type="ECO:0000256" key="3">
    <source>
        <dbReference type="ARBA" id="ARBA00023163"/>
    </source>
</evidence>
<dbReference type="PRINTS" id="PR00034">
    <property type="entry name" value="HTHCRP"/>
</dbReference>
<evidence type="ECO:0000259" key="4">
    <source>
        <dbReference type="PROSITE" id="PS51063"/>
    </source>
</evidence>
<dbReference type="InterPro" id="IPR036388">
    <property type="entry name" value="WH-like_DNA-bd_sf"/>
</dbReference>
<dbReference type="InterPro" id="IPR014710">
    <property type="entry name" value="RmlC-like_jellyroll"/>
</dbReference>
<dbReference type="InterPro" id="IPR018490">
    <property type="entry name" value="cNMP-bd_dom_sf"/>
</dbReference>
<dbReference type="AlphaFoldDB" id="A0A401U9K0"/>
<dbReference type="Proteomes" id="UP000288227">
    <property type="component" value="Unassembled WGS sequence"/>
</dbReference>
<dbReference type="Gene3D" id="2.60.120.10">
    <property type="entry name" value="Jelly Rolls"/>
    <property type="match status" value="1"/>
</dbReference>
<feature type="domain" description="HTH crp-type" evidence="4">
    <location>
        <begin position="138"/>
        <end position="201"/>
    </location>
</feature>
<evidence type="ECO:0000313" key="5">
    <source>
        <dbReference type="EMBL" id="GCC51557.1"/>
    </source>
</evidence>
<dbReference type="Gene3D" id="1.10.10.10">
    <property type="entry name" value="Winged helix-like DNA-binding domain superfamily/Winged helix DNA-binding domain"/>
    <property type="match status" value="1"/>
</dbReference>
<organism evidence="5 6">
    <name type="scientific">Chryseotalea sanaruensis</name>
    <dbReference type="NCBI Taxonomy" id="2482724"/>
    <lineage>
        <taxon>Bacteria</taxon>
        <taxon>Pseudomonadati</taxon>
        <taxon>Bacteroidota</taxon>
        <taxon>Cytophagia</taxon>
        <taxon>Cytophagales</taxon>
        <taxon>Chryseotaleaceae</taxon>
        <taxon>Chryseotalea</taxon>
    </lineage>
</organism>
<dbReference type="PANTHER" id="PTHR24567:SF26">
    <property type="entry name" value="REGULATORY PROTEIN YEIL"/>
    <property type="match status" value="1"/>
</dbReference>
<evidence type="ECO:0000313" key="6">
    <source>
        <dbReference type="Proteomes" id="UP000288227"/>
    </source>
</evidence>
<dbReference type="PANTHER" id="PTHR24567">
    <property type="entry name" value="CRP FAMILY TRANSCRIPTIONAL REGULATORY PROTEIN"/>
    <property type="match status" value="1"/>
</dbReference>
<evidence type="ECO:0000256" key="1">
    <source>
        <dbReference type="ARBA" id="ARBA00023015"/>
    </source>
</evidence>
<accession>A0A401U9K0</accession>
<reference evidence="5 6" key="1">
    <citation type="submission" date="2018-11" db="EMBL/GenBank/DDBJ databases">
        <title>Chryseotalea sanarue gen. nov., sp., nov., a member of the family Cytophagaceae, isolated from a brackish lake in Hamamatsu Japan.</title>
        <authorList>
            <person name="Maejima Y."/>
            <person name="Iino T."/>
            <person name="Muraguchi Y."/>
            <person name="Fukuda K."/>
            <person name="Ohkuma M."/>
            <person name="Moriuchi R."/>
            <person name="Dohra H."/>
            <person name="Kimbara K."/>
            <person name="Shintani M."/>
        </authorList>
    </citation>
    <scope>NUCLEOTIDE SEQUENCE [LARGE SCALE GENOMIC DNA]</scope>
    <source>
        <strain evidence="5 6">Ys</strain>
    </source>
</reference>
<dbReference type="GO" id="GO:0003677">
    <property type="term" value="F:DNA binding"/>
    <property type="evidence" value="ECO:0007669"/>
    <property type="project" value="UniProtKB-KW"/>
</dbReference>
<keyword evidence="3" id="KW-0804">Transcription</keyword>
<keyword evidence="6" id="KW-1185">Reference proteome</keyword>
<dbReference type="OrthoDB" id="9776746at2"/>
<sequence>MQPLLISDSLLVKLKSIGSMRRMAADAVLMNEDDYIQAIPIVLNGSIKVMRTDDDGKEILLYYIKPGESCVMSFLGATCNERSKIKAIVDEPAEILMLPISKAVELIRSAPEWIEFIFQLYNRRFEELLDVINAIAFQKVDERLWELLRKKSEMNKSKELAVTHQQVADELGTAREVVSRLLKQLEKSKKITLSRNKITIL</sequence>
<dbReference type="InterPro" id="IPR050397">
    <property type="entry name" value="Env_Response_Regulators"/>
</dbReference>
<dbReference type="EMBL" id="BHXQ01000003">
    <property type="protein sequence ID" value="GCC51557.1"/>
    <property type="molecule type" value="Genomic_DNA"/>
</dbReference>
<dbReference type="InterPro" id="IPR012318">
    <property type="entry name" value="HTH_CRP"/>
</dbReference>
<keyword evidence="1" id="KW-0805">Transcription regulation</keyword>
<dbReference type="CDD" id="cd00038">
    <property type="entry name" value="CAP_ED"/>
    <property type="match status" value="1"/>
</dbReference>
<protein>
    <submittedName>
        <fullName evidence="5">Crp/Fnr family transcriptional regulator</fullName>
    </submittedName>
</protein>
<proteinExistence type="predicted"/>
<dbReference type="InterPro" id="IPR000595">
    <property type="entry name" value="cNMP-bd_dom"/>
</dbReference>
<dbReference type="GO" id="GO:0005829">
    <property type="term" value="C:cytosol"/>
    <property type="evidence" value="ECO:0007669"/>
    <property type="project" value="TreeGrafter"/>
</dbReference>
<dbReference type="PROSITE" id="PS51063">
    <property type="entry name" value="HTH_CRP_2"/>
    <property type="match status" value="1"/>
</dbReference>
<gene>
    <name evidence="5" type="ORF">SanaruYs_17820</name>
</gene>
<dbReference type="SUPFAM" id="SSF51206">
    <property type="entry name" value="cAMP-binding domain-like"/>
    <property type="match status" value="1"/>
</dbReference>
<dbReference type="GO" id="GO:0003700">
    <property type="term" value="F:DNA-binding transcription factor activity"/>
    <property type="evidence" value="ECO:0007669"/>
    <property type="project" value="TreeGrafter"/>
</dbReference>
<dbReference type="Pfam" id="PF00027">
    <property type="entry name" value="cNMP_binding"/>
    <property type="match status" value="1"/>
</dbReference>
<dbReference type="RefSeq" id="WP_127122214.1">
    <property type="nucleotide sequence ID" value="NZ_BHXQ01000003.1"/>
</dbReference>
<dbReference type="SUPFAM" id="SSF46785">
    <property type="entry name" value="Winged helix' DNA-binding domain"/>
    <property type="match status" value="1"/>
</dbReference>
<evidence type="ECO:0000256" key="2">
    <source>
        <dbReference type="ARBA" id="ARBA00023125"/>
    </source>
</evidence>
<dbReference type="InterPro" id="IPR036390">
    <property type="entry name" value="WH_DNA-bd_sf"/>
</dbReference>
<dbReference type="SMART" id="SM00419">
    <property type="entry name" value="HTH_CRP"/>
    <property type="match status" value="1"/>
</dbReference>
<name>A0A401U9K0_9BACT</name>